<keyword evidence="2" id="KW-1185">Reference proteome</keyword>
<name>A0ABS1DZJ4_RUBGE</name>
<dbReference type="EMBL" id="NRRU01000090">
    <property type="protein sequence ID" value="MBK1714983.1"/>
    <property type="molecule type" value="Genomic_DNA"/>
</dbReference>
<dbReference type="Proteomes" id="UP001041814">
    <property type="component" value="Unassembled WGS sequence"/>
</dbReference>
<evidence type="ECO:0000313" key="2">
    <source>
        <dbReference type="Proteomes" id="UP001041814"/>
    </source>
</evidence>
<dbReference type="Gene3D" id="3.40.50.300">
    <property type="entry name" value="P-loop containing nucleotide triphosphate hydrolases"/>
    <property type="match status" value="1"/>
</dbReference>
<reference evidence="1" key="1">
    <citation type="submission" date="2017-08" db="EMBL/GenBank/DDBJ databases">
        <authorList>
            <person name="Imhoff J.F."/>
            <person name="Rahn T."/>
            <person name="Kuenzel S."/>
            <person name="Neulinger S.C."/>
        </authorList>
    </citation>
    <scope>NUCLEOTIDE SEQUENCE</scope>
    <source>
        <strain evidence="1">IM 151</strain>
    </source>
</reference>
<gene>
    <name evidence="1" type="ORF">CKO43_19660</name>
</gene>
<protein>
    <recommendedName>
        <fullName evidence="3">DNA2/NAM7 helicase helicase domain-containing protein</fullName>
    </recommendedName>
</protein>
<dbReference type="RefSeq" id="WP_200379700.1">
    <property type="nucleotide sequence ID" value="NZ_NRRU01000090.1"/>
</dbReference>
<evidence type="ECO:0008006" key="3">
    <source>
        <dbReference type="Google" id="ProtNLM"/>
    </source>
</evidence>
<reference evidence="1" key="2">
    <citation type="journal article" date="2020" name="Microorganisms">
        <title>Osmotic Adaptation and Compatible Solute Biosynthesis of Phototrophic Bacteria as Revealed from Genome Analyses.</title>
        <authorList>
            <person name="Imhoff J.F."/>
            <person name="Rahn T."/>
            <person name="Kunzel S."/>
            <person name="Keller A."/>
            <person name="Neulinger S.C."/>
        </authorList>
    </citation>
    <scope>NUCLEOTIDE SEQUENCE</scope>
    <source>
        <strain evidence="1">IM 151</strain>
    </source>
</reference>
<dbReference type="InterPro" id="IPR027417">
    <property type="entry name" value="P-loop_NTPase"/>
</dbReference>
<evidence type="ECO:0000313" key="1">
    <source>
        <dbReference type="EMBL" id="MBK1714983.1"/>
    </source>
</evidence>
<proteinExistence type="predicted"/>
<comment type="caution">
    <text evidence="1">The sequence shown here is derived from an EMBL/GenBank/DDBJ whole genome shotgun (WGS) entry which is preliminary data.</text>
</comment>
<organism evidence="1 2">
    <name type="scientific">Rubrivivax gelatinosus</name>
    <name type="common">Rhodocyclus gelatinosus</name>
    <name type="synonym">Rhodopseudomonas gelatinosa</name>
    <dbReference type="NCBI Taxonomy" id="28068"/>
    <lineage>
        <taxon>Bacteria</taxon>
        <taxon>Pseudomonadati</taxon>
        <taxon>Pseudomonadota</taxon>
        <taxon>Betaproteobacteria</taxon>
        <taxon>Burkholderiales</taxon>
        <taxon>Sphaerotilaceae</taxon>
        <taxon>Rubrivivax</taxon>
    </lineage>
</organism>
<accession>A0ABS1DZJ4</accession>
<sequence length="152" mass="16727">MARGLELGSHQGHLVSIEARKELLMLSHRRRDLEKVLAQQYEQLVAKSAWLQTKAQASARVLSALESYRVAIRKIGQGTGPNATRYRRDAQKAMLDAQGAIPCWVMSHAKVSESMPAQLGVFDLVIVDEASQSDLWALPAILRGKKILVVGA</sequence>